<evidence type="ECO:0000313" key="4">
    <source>
        <dbReference type="EMBL" id="VUF15411.1"/>
    </source>
</evidence>
<evidence type="ECO:0008006" key="7">
    <source>
        <dbReference type="Google" id="ProtNLM"/>
    </source>
</evidence>
<accession>A0A564G799</accession>
<feature type="region of interest" description="Disordered" evidence="1">
    <location>
        <begin position="19"/>
        <end position="65"/>
    </location>
</feature>
<reference evidence="4 5" key="1">
    <citation type="submission" date="2019-06" db="EMBL/GenBank/DDBJ databases">
        <authorList>
            <person name="Rodrigo-Torres L."/>
            <person name="Arahal R. D."/>
            <person name="Lucena T."/>
        </authorList>
    </citation>
    <scope>NUCLEOTIDE SEQUENCE [LARGE SCALE GENOMIC DNA]</scope>
    <source>
        <strain evidence="4 5">SW08-7</strain>
    </source>
</reference>
<protein>
    <recommendedName>
        <fullName evidence="7">Porin</fullName>
    </recommendedName>
</protein>
<dbReference type="AlphaFoldDB" id="A0A564G799"/>
<evidence type="ECO:0000313" key="5">
    <source>
        <dbReference type="Proteomes" id="UP000401717"/>
    </source>
</evidence>
<sequence length="84" mass="8768">MTRLALSIVLALAAGAAQAAERTAETPARSRLCPEDAPEGVRLPPQPGCGTGDRPARREGFRAQGDGLDIRIGGRVSGDFGVRR</sequence>
<feature type="signal peptide" evidence="2">
    <location>
        <begin position="1"/>
        <end position="19"/>
    </location>
</feature>
<gene>
    <name evidence="3" type="ORF">IFDJLNFL_0065</name>
    <name evidence="4" type="ORF">MTDSW087_05151</name>
</gene>
<reference evidence="3" key="3">
    <citation type="submission" date="2021-08" db="EMBL/GenBank/DDBJ databases">
        <authorList>
            <person name="Tani A."/>
            <person name="Ola A."/>
            <person name="Ogura Y."/>
            <person name="Katsura K."/>
            <person name="Hayashi T."/>
        </authorList>
    </citation>
    <scope>NUCLEOTIDE SEQUENCE</scope>
    <source>
        <strain evidence="3">DSM 22415</strain>
    </source>
</reference>
<dbReference type="RefSeq" id="WP_144767983.1">
    <property type="nucleotide sequence ID" value="NZ_BPQI01000003.1"/>
</dbReference>
<keyword evidence="6" id="KW-1185">Reference proteome</keyword>
<reference evidence="3" key="2">
    <citation type="journal article" date="2021" name="Front. Microbiol.">
        <title>Comprehensive Comparative Genomics and Phenotyping of Methylobacterium Species.</title>
        <authorList>
            <person name="Alessa O."/>
            <person name="Ogura Y."/>
            <person name="Fujitani Y."/>
            <person name="Takami H."/>
            <person name="Hayashi T."/>
            <person name="Sahin N."/>
            <person name="Tani A."/>
        </authorList>
    </citation>
    <scope>NUCLEOTIDE SEQUENCE</scope>
    <source>
        <strain evidence="3">DSM 22415</strain>
    </source>
</reference>
<dbReference type="EMBL" id="BPQI01000003">
    <property type="protein sequence ID" value="GJD54197.1"/>
    <property type="molecule type" value="Genomic_DNA"/>
</dbReference>
<evidence type="ECO:0000256" key="1">
    <source>
        <dbReference type="SAM" id="MobiDB-lite"/>
    </source>
</evidence>
<feature type="chain" id="PRO_5021812061" description="Porin" evidence="2">
    <location>
        <begin position="20"/>
        <end position="84"/>
    </location>
</feature>
<dbReference type="Proteomes" id="UP001055303">
    <property type="component" value="Unassembled WGS sequence"/>
</dbReference>
<dbReference type="OrthoDB" id="8019813at2"/>
<dbReference type="Proteomes" id="UP000401717">
    <property type="component" value="Unassembled WGS sequence"/>
</dbReference>
<evidence type="ECO:0000256" key="2">
    <source>
        <dbReference type="SAM" id="SignalP"/>
    </source>
</evidence>
<proteinExistence type="predicted"/>
<evidence type="ECO:0000313" key="3">
    <source>
        <dbReference type="EMBL" id="GJD54197.1"/>
    </source>
</evidence>
<dbReference type="EMBL" id="CABFVH010000054">
    <property type="protein sequence ID" value="VUF15411.1"/>
    <property type="molecule type" value="Genomic_DNA"/>
</dbReference>
<keyword evidence="2" id="KW-0732">Signal</keyword>
<feature type="compositionally biased region" description="Low complexity" evidence="1">
    <location>
        <begin position="19"/>
        <end position="31"/>
    </location>
</feature>
<name>A0A564G799_9HYPH</name>
<organism evidence="4 5">
    <name type="scientific">Methylobacterium dankookense</name>
    <dbReference type="NCBI Taxonomy" id="560405"/>
    <lineage>
        <taxon>Bacteria</taxon>
        <taxon>Pseudomonadati</taxon>
        <taxon>Pseudomonadota</taxon>
        <taxon>Alphaproteobacteria</taxon>
        <taxon>Hyphomicrobiales</taxon>
        <taxon>Methylobacteriaceae</taxon>
        <taxon>Methylobacterium</taxon>
    </lineage>
</organism>
<evidence type="ECO:0000313" key="6">
    <source>
        <dbReference type="Proteomes" id="UP001055303"/>
    </source>
</evidence>